<dbReference type="EMBL" id="LACI01000282">
    <property type="protein sequence ID" value="KJU87180.1"/>
    <property type="molecule type" value="Genomic_DNA"/>
</dbReference>
<reference evidence="2 3" key="1">
    <citation type="submission" date="2015-02" db="EMBL/GenBank/DDBJ databases">
        <title>Single-cell genomics of uncultivated deep-branching MTB reveals a conserved set of magnetosome genes.</title>
        <authorList>
            <person name="Kolinko S."/>
            <person name="Richter M."/>
            <person name="Glockner F.O."/>
            <person name="Brachmann A."/>
            <person name="Schuler D."/>
        </authorList>
    </citation>
    <scope>NUCLEOTIDE SEQUENCE [LARGE SCALE GENOMIC DNA]</scope>
    <source>
        <strain evidence="2">TM-1</strain>
    </source>
</reference>
<protein>
    <submittedName>
        <fullName evidence="2">Uncharacterized protein</fullName>
    </submittedName>
</protein>
<evidence type="ECO:0000256" key="1">
    <source>
        <dbReference type="SAM" id="MobiDB-lite"/>
    </source>
</evidence>
<feature type="compositionally biased region" description="Polar residues" evidence="1">
    <location>
        <begin position="37"/>
        <end position="51"/>
    </location>
</feature>
<accession>A0A0F3GZ67</accession>
<gene>
    <name evidence="2" type="ORF">MBAV_000622</name>
</gene>
<proteinExistence type="predicted"/>
<feature type="region of interest" description="Disordered" evidence="1">
    <location>
        <begin position="21"/>
        <end position="51"/>
    </location>
</feature>
<evidence type="ECO:0000313" key="3">
    <source>
        <dbReference type="Proteomes" id="UP000033423"/>
    </source>
</evidence>
<name>A0A0F3GZ67_9BACT</name>
<organism evidence="2 3">
    <name type="scientific">Candidatus Magnetobacterium bavaricum</name>
    <dbReference type="NCBI Taxonomy" id="29290"/>
    <lineage>
        <taxon>Bacteria</taxon>
        <taxon>Pseudomonadati</taxon>
        <taxon>Nitrospirota</taxon>
        <taxon>Thermodesulfovibrionia</taxon>
        <taxon>Thermodesulfovibrionales</taxon>
        <taxon>Candidatus Magnetobacteriaceae</taxon>
        <taxon>Candidatus Magnetobacterium</taxon>
    </lineage>
</organism>
<sequence>MKAHIQRLRIDGPFETRHISGINRSLNSPDNIDDTKLPSTIPTNMATVHSM</sequence>
<keyword evidence="3" id="KW-1185">Reference proteome</keyword>
<evidence type="ECO:0000313" key="2">
    <source>
        <dbReference type="EMBL" id="KJU87180.1"/>
    </source>
</evidence>
<comment type="caution">
    <text evidence="2">The sequence shown here is derived from an EMBL/GenBank/DDBJ whole genome shotgun (WGS) entry which is preliminary data.</text>
</comment>
<dbReference type="Proteomes" id="UP000033423">
    <property type="component" value="Unassembled WGS sequence"/>
</dbReference>
<dbReference type="AlphaFoldDB" id="A0A0F3GZ67"/>